<organism evidence="4 5">
    <name type="scientific">Catenulispora pinistramenti</name>
    <dbReference type="NCBI Taxonomy" id="2705254"/>
    <lineage>
        <taxon>Bacteria</taxon>
        <taxon>Bacillati</taxon>
        <taxon>Actinomycetota</taxon>
        <taxon>Actinomycetes</taxon>
        <taxon>Catenulisporales</taxon>
        <taxon>Catenulisporaceae</taxon>
        <taxon>Catenulispora</taxon>
    </lineage>
</organism>
<dbReference type="PANTHER" id="PTHR10357:SF179">
    <property type="entry name" value="NEUTRAL AND BASIC AMINO ACID TRANSPORT PROTEIN RBAT"/>
    <property type="match status" value="1"/>
</dbReference>
<dbReference type="SMART" id="SM00642">
    <property type="entry name" value="Aamy"/>
    <property type="match status" value="1"/>
</dbReference>
<gene>
    <name evidence="4" type="ORF">KGQ19_10100</name>
</gene>
<keyword evidence="4" id="KW-0378">Hydrolase</keyword>
<dbReference type="Gene3D" id="3.90.400.10">
    <property type="entry name" value="Oligo-1,6-glucosidase, Domain 2"/>
    <property type="match status" value="1"/>
</dbReference>
<evidence type="ECO:0000259" key="3">
    <source>
        <dbReference type="SMART" id="SM00642"/>
    </source>
</evidence>
<reference evidence="4 5" key="1">
    <citation type="submission" date="2020-02" db="EMBL/GenBank/DDBJ databases">
        <title>Acidophilic actinobacteria isolated from forest soil.</title>
        <authorList>
            <person name="Golinska P."/>
        </authorList>
    </citation>
    <scope>NUCLEOTIDE SEQUENCE [LARGE SCALE GENOMIC DNA]</scope>
    <source>
        <strain evidence="4 5">NL8</strain>
    </source>
</reference>
<comment type="similarity">
    <text evidence="1">Belongs to the glycosyl hydrolase 13 family.</text>
</comment>
<dbReference type="Pfam" id="PF00128">
    <property type="entry name" value="Alpha-amylase"/>
    <property type="match status" value="1"/>
</dbReference>
<evidence type="ECO:0000313" key="4">
    <source>
        <dbReference type="EMBL" id="MBS2547225.1"/>
    </source>
</evidence>
<comment type="caution">
    <text evidence="4">The sequence shown here is derived from an EMBL/GenBank/DDBJ whole genome shotgun (WGS) entry which is preliminary data.</text>
</comment>
<dbReference type="SUPFAM" id="SSF51445">
    <property type="entry name" value="(Trans)glycosidases"/>
    <property type="match status" value="1"/>
</dbReference>
<sequence length="549" mass="60407">MSSWWRDAVIYQVYIRSFADGNGDGVGDVAGLRSRLPYLAALGVDALWLNPWYASPQVDAGYDVSDYRRLDPLFGTLEDAKALIADAHEHGLRLILDIVPNHTSDQHPWFQEALAATPHSPARSRYHFRPGRGADGSEPPTDWPSIFGGPAWTRTVDADGKPGDWYLHLFAPEQPDLNWTNPEVRTEFESILRFWLDLGVDGFRIDVAHGLTKDPAFPDVASASAAAGMLDGVAADHPYFDRDETLAIYEGWRQVADSYEGERVFVAEAWVADASRVARYLTPTRLHTAFNFGLLSCPWDATALRTEIDATLGVLAAVGAPATWVLSNHDVIRHATRYGRTQTSLTDARRLYGTPVDHALGERRARAAMQLINALPGGTYVYQGEELGLPEVEDLPPETWQDPNRHHSDHDGPVRDGCRVPLPWSGDAAPFGFSPAGATAAPWLPQPAEWKNRTAAAEEQDPHSTLSHYRALLHIRREWLGRGLGDGTPLEWIAAPSGVLAFRRGEVLCYANLSAAPVALPEGYRVLIGSEEVEGAVLEVDVVVWLVAE</sequence>
<dbReference type="InterPro" id="IPR017853">
    <property type="entry name" value="GH"/>
</dbReference>
<evidence type="ECO:0000256" key="2">
    <source>
        <dbReference type="SAM" id="MobiDB-lite"/>
    </source>
</evidence>
<keyword evidence="5" id="KW-1185">Reference proteome</keyword>
<dbReference type="Proteomes" id="UP000730482">
    <property type="component" value="Unassembled WGS sequence"/>
</dbReference>
<dbReference type="EMBL" id="JAAFYZ010000024">
    <property type="protein sequence ID" value="MBS2547225.1"/>
    <property type="molecule type" value="Genomic_DNA"/>
</dbReference>
<feature type="region of interest" description="Disordered" evidence="2">
    <location>
        <begin position="395"/>
        <end position="415"/>
    </location>
</feature>
<dbReference type="InterPro" id="IPR045857">
    <property type="entry name" value="O16G_dom_2"/>
</dbReference>
<dbReference type="InterPro" id="IPR006047">
    <property type="entry name" value="GH13_cat_dom"/>
</dbReference>
<feature type="compositionally biased region" description="Basic and acidic residues" evidence="2">
    <location>
        <begin position="403"/>
        <end position="415"/>
    </location>
</feature>
<dbReference type="PANTHER" id="PTHR10357">
    <property type="entry name" value="ALPHA-AMYLASE FAMILY MEMBER"/>
    <property type="match status" value="1"/>
</dbReference>
<dbReference type="Gene3D" id="3.20.20.80">
    <property type="entry name" value="Glycosidases"/>
    <property type="match status" value="1"/>
</dbReference>
<dbReference type="GO" id="GO:0016787">
    <property type="term" value="F:hydrolase activity"/>
    <property type="evidence" value="ECO:0007669"/>
    <property type="project" value="UniProtKB-KW"/>
</dbReference>
<accession>A0ABS5KMJ9</accession>
<protein>
    <submittedName>
        <fullName evidence="4">Glycoside hydrolase family 13 protein</fullName>
    </submittedName>
</protein>
<evidence type="ECO:0000313" key="5">
    <source>
        <dbReference type="Proteomes" id="UP000730482"/>
    </source>
</evidence>
<evidence type="ECO:0000256" key="1">
    <source>
        <dbReference type="ARBA" id="ARBA00008061"/>
    </source>
</evidence>
<dbReference type="RefSeq" id="WP_212008822.1">
    <property type="nucleotide sequence ID" value="NZ_JAAFYZ010000024.1"/>
</dbReference>
<proteinExistence type="inferred from homology"/>
<name>A0ABS5KMJ9_9ACTN</name>
<dbReference type="CDD" id="cd11332">
    <property type="entry name" value="AmyAc_OligoGlu_TS"/>
    <property type="match status" value="1"/>
</dbReference>
<feature type="domain" description="Glycosyl hydrolase family 13 catalytic" evidence="3">
    <location>
        <begin position="12"/>
        <end position="419"/>
    </location>
</feature>